<proteinExistence type="predicted"/>
<feature type="non-terminal residue" evidence="2">
    <location>
        <position position="76"/>
    </location>
</feature>
<gene>
    <name evidence="2" type="ORF">MAR_018891</name>
</gene>
<keyword evidence="3" id="KW-1185">Reference proteome</keyword>
<sequence>SDKSKDDKEEKRPESTAIRRRRINKERRSTGIANYTPEDLKQMRENAAQWKQDNEDEDKDKENKDDTKGEQPDTDD</sequence>
<accession>A0ABY7EJW0</accession>
<reference evidence="2" key="1">
    <citation type="submission" date="2022-11" db="EMBL/GenBank/DDBJ databases">
        <title>Centuries of genome instability and evolution in soft-shell clam transmissible cancer (bioRxiv).</title>
        <authorList>
            <person name="Hart S.F.M."/>
            <person name="Yonemitsu M.A."/>
            <person name="Giersch R.M."/>
            <person name="Beal B.F."/>
            <person name="Arriagada G."/>
            <person name="Davis B.W."/>
            <person name="Ostrander E.A."/>
            <person name="Goff S.P."/>
            <person name="Metzger M.J."/>
        </authorList>
    </citation>
    <scope>NUCLEOTIDE SEQUENCE</scope>
    <source>
        <strain evidence="2">MELC-2E11</strain>
        <tissue evidence="2">Siphon/mantle</tissue>
    </source>
</reference>
<organism evidence="2 3">
    <name type="scientific">Mya arenaria</name>
    <name type="common">Soft-shell clam</name>
    <dbReference type="NCBI Taxonomy" id="6604"/>
    <lineage>
        <taxon>Eukaryota</taxon>
        <taxon>Metazoa</taxon>
        <taxon>Spiralia</taxon>
        <taxon>Lophotrochozoa</taxon>
        <taxon>Mollusca</taxon>
        <taxon>Bivalvia</taxon>
        <taxon>Autobranchia</taxon>
        <taxon>Heteroconchia</taxon>
        <taxon>Euheterodonta</taxon>
        <taxon>Imparidentia</taxon>
        <taxon>Neoheterodontei</taxon>
        <taxon>Myida</taxon>
        <taxon>Myoidea</taxon>
        <taxon>Myidae</taxon>
        <taxon>Mya</taxon>
    </lineage>
</organism>
<evidence type="ECO:0000256" key="1">
    <source>
        <dbReference type="SAM" id="MobiDB-lite"/>
    </source>
</evidence>
<dbReference type="Proteomes" id="UP001164746">
    <property type="component" value="Chromosome 6"/>
</dbReference>
<name>A0ABY7EJW0_MYAAR</name>
<evidence type="ECO:0000313" key="3">
    <source>
        <dbReference type="Proteomes" id="UP001164746"/>
    </source>
</evidence>
<dbReference type="EMBL" id="CP111017">
    <property type="protein sequence ID" value="WAR08933.1"/>
    <property type="molecule type" value="Genomic_DNA"/>
</dbReference>
<feature type="compositionally biased region" description="Basic and acidic residues" evidence="1">
    <location>
        <begin position="60"/>
        <end position="76"/>
    </location>
</feature>
<evidence type="ECO:0000313" key="2">
    <source>
        <dbReference type="EMBL" id="WAR08933.1"/>
    </source>
</evidence>
<feature type="region of interest" description="Disordered" evidence="1">
    <location>
        <begin position="1"/>
        <end position="76"/>
    </location>
</feature>
<protein>
    <submittedName>
        <fullName evidence="2">Uncharacterized protein</fullName>
    </submittedName>
</protein>
<feature type="non-terminal residue" evidence="2">
    <location>
        <position position="1"/>
    </location>
</feature>
<feature type="compositionally biased region" description="Basic and acidic residues" evidence="1">
    <location>
        <begin position="1"/>
        <end position="14"/>
    </location>
</feature>